<proteinExistence type="predicted"/>
<name>A0AAU9RCZ8_THLAR</name>
<sequence>MTFLSSFNCLATHFKGRAKTVLQMNVSVNEKHDAAKSSQRPRKLLTIKSEALISMNQFLGISSFSAMSPIACETCAIGTPLATEDISTRKQKEDSTTMASRKDTESVFHVSNYMYTFQRMSHVLYSTGNVDTSSTKRNSFLFFALILHFLINLISLILQIKKYSSFNLCLYHN</sequence>
<keyword evidence="3" id="KW-1185">Reference proteome</keyword>
<dbReference type="Proteomes" id="UP000836841">
    <property type="component" value="Chromosome 1"/>
</dbReference>
<keyword evidence="1" id="KW-1133">Transmembrane helix</keyword>
<accession>A0AAU9RCZ8</accession>
<feature type="transmembrane region" description="Helical" evidence="1">
    <location>
        <begin position="140"/>
        <end position="158"/>
    </location>
</feature>
<gene>
    <name evidence="2" type="ORF">TAV2_LOCUS745</name>
</gene>
<dbReference type="AlphaFoldDB" id="A0AAU9RCZ8"/>
<keyword evidence="1" id="KW-0812">Transmembrane</keyword>
<dbReference type="EMBL" id="OU466857">
    <property type="protein sequence ID" value="CAH2036047.1"/>
    <property type="molecule type" value="Genomic_DNA"/>
</dbReference>
<evidence type="ECO:0000313" key="3">
    <source>
        <dbReference type="Proteomes" id="UP000836841"/>
    </source>
</evidence>
<organism evidence="2 3">
    <name type="scientific">Thlaspi arvense</name>
    <name type="common">Field penny-cress</name>
    <dbReference type="NCBI Taxonomy" id="13288"/>
    <lineage>
        <taxon>Eukaryota</taxon>
        <taxon>Viridiplantae</taxon>
        <taxon>Streptophyta</taxon>
        <taxon>Embryophyta</taxon>
        <taxon>Tracheophyta</taxon>
        <taxon>Spermatophyta</taxon>
        <taxon>Magnoliopsida</taxon>
        <taxon>eudicotyledons</taxon>
        <taxon>Gunneridae</taxon>
        <taxon>Pentapetalae</taxon>
        <taxon>rosids</taxon>
        <taxon>malvids</taxon>
        <taxon>Brassicales</taxon>
        <taxon>Brassicaceae</taxon>
        <taxon>Thlaspideae</taxon>
        <taxon>Thlaspi</taxon>
    </lineage>
</organism>
<keyword evidence="1" id="KW-0472">Membrane</keyword>
<protein>
    <submittedName>
        <fullName evidence="2">Uncharacterized protein</fullName>
    </submittedName>
</protein>
<evidence type="ECO:0000313" key="2">
    <source>
        <dbReference type="EMBL" id="CAH2036047.1"/>
    </source>
</evidence>
<reference evidence="2 3" key="1">
    <citation type="submission" date="2022-03" db="EMBL/GenBank/DDBJ databases">
        <authorList>
            <person name="Nunn A."/>
            <person name="Chopra R."/>
            <person name="Nunn A."/>
            <person name="Contreras Garrido A."/>
        </authorList>
    </citation>
    <scope>NUCLEOTIDE SEQUENCE [LARGE SCALE GENOMIC DNA]</scope>
</reference>
<evidence type="ECO:0000256" key="1">
    <source>
        <dbReference type="SAM" id="Phobius"/>
    </source>
</evidence>